<feature type="transmembrane region" description="Helical" evidence="1">
    <location>
        <begin position="35"/>
        <end position="55"/>
    </location>
</feature>
<name>A0ABV8SDS4_9BACL</name>
<proteinExistence type="predicted"/>
<dbReference type="RefSeq" id="WP_204601092.1">
    <property type="nucleotide sequence ID" value="NZ_JBHSED010000040.1"/>
</dbReference>
<dbReference type="EMBL" id="JBHSED010000040">
    <property type="protein sequence ID" value="MFC4305481.1"/>
    <property type="molecule type" value="Genomic_DNA"/>
</dbReference>
<organism evidence="2 3">
    <name type="scientific">Cohnella boryungensis</name>
    <dbReference type="NCBI Taxonomy" id="768479"/>
    <lineage>
        <taxon>Bacteria</taxon>
        <taxon>Bacillati</taxon>
        <taxon>Bacillota</taxon>
        <taxon>Bacilli</taxon>
        <taxon>Bacillales</taxon>
        <taxon>Paenibacillaceae</taxon>
        <taxon>Cohnella</taxon>
    </lineage>
</organism>
<evidence type="ECO:0008006" key="4">
    <source>
        <dbReference type="Google" id="ProtNLM"/>
    </source>
</evidence>
<feature type="transmembrane region" description="Helical" evidence="1">
    <location>
        <begin position="6"/>
        <end position="23"/>
    </location>
</feature>
<keyword evidence="1" id="KW-0812">Transmembrane</keyword>
<sequence>MNTEASLIFIISSFCLAAVLIMMRERIPTPMKRPMALISIVLLLFAFFLIVYTFFKMGT</sequence>
<protein>
    <recommendedName>
        <fullName evidence="4">Signal transduction histidine kinase</fullName>
    </recommendedName>
</protein>
<evidence type="ECO:0000313" key="2">
    <source>
        <dbReference type="EMBL" id="MFC4305481.1"/>
    </source>
</evidence>
<evidence type="ECO:0000256" key="1">
    <source>
        <dbReference type="SAM" id="Phobius"/>
    </source>
</evidence>
<reference evidence="3" key="1">
    <citation type="journal article" date="2019" name="Int. J. Syst. Evol. Microbiol.">
        <title>The Global Catalogue of Microorganisms (GCM) 10K type strain sequencing project: providing services to taxonomists for standard genome sequencing and annotation.</title>
        <authorList>
            <consortium name="The Broad Institute Genomics Platform"/>
            <consortium name="The Broad Institute Genome Sequencing Center for Infectious Disease"/>
            <person name="Wu L."/>
            <person name="Ma J."/>
        </authorList>
    </citation>
    <scope>NUCLEOTIDE SEQUENCE [LARGE SCALE GENOMIC DNA]</scope>
    <source>
        <strain evidence="3">CGMCC 4.1641</strain>
    </source>
</reference>
<accession>A0ABV8SDS4</accession>
<keyword evidence="1" id="KW-1133">Transmembrane helix</keyword>
<keyword evidence="1" id="KW-0472">Membrane</keyword>
<evidence type="ECO:0000313" key="3">
    <source>
        <dbReference type="Proteomes" id="UP001595755"/>
    </source>
</evidence>
<gene>
    <name evidence="2" type="ORF">ACFO1S_18790</name>
</gene>
<keyword evidence="3" id="KW-1185">Reference proteome</keyword>
<dbReference type="Proteomes" id="UP001595755">
    <property type="component" value="Unassembled WGS sequence"/>
</dbReference>
<comment type="caution">
    <text evidence="2">The sequence shown here is derived from an EMBL/GenBank/DDBJ whole genome shotgun (WGS) entry which is preliminary data.</text>
</comment>